<feature type="domain" description="Aminoglycoside phosphotransferase" evidence="2">
    <location>
        <begin position="95"/>
        <end position="342"/>
    </location>
</feature>
<accession>A0A3D8T5L5</accession>
<sequence length="582" mass="67062">MTCVRKRNGPYWRAAESKAMARRILGPGFRFNETKRQEQRHVKFDVDALLQAIAASVKRPVEDITSLVKLHEGDHNRILQATFNDKLQVLAKIPYHTVAKHYEIASEAATLTLLRHYKFTQVPEVLGYSADANNPVKTEYLLMSKVPGRRLSEVWPDLDDEAKEKVAIQIVRLEADIMGLKFPASGSLYFKNDLPEGTETYNRKRATDTRDPIVVGPSAQRDWWTGFRAQLHVHRGPWLKFRKAATAPAIREMVVCKKHAIPLKTRQRWLRELYQFQQFEPKHYVELLKQYMRLSSVISVASTHFLARRTLRHPNLSPENILVDPQTPGEITGLIDWQGAEILPLGLCAGLPPHSQQCKDPNPHQLNNPESTLPETWDFLNNSLQESKRHGGEQYISPQQYMTLSRDMNRSHFRALKNSGAMIRPRLYRHASKPWDGGLLDLQYALVHASSNWRSLQSSRLFGLLDRGNRPVAARLNREIMHSFLKYPCPLQYSEEEFERIQAFREAEAKRNLLADRKKRAMGVGRGGWVRDFQHLRQARTLAWRINRGLKLDGSEDEDFKRRNPADKGSEEPESPSEDPQQ</sequence>
<dbReference type="Proteomes" id="UP000256690">
    <property type="component" value="Unassembled WGS sequence"/>
</dbReference>
<evidence type="ECO:0000256" key="1">
    <source>
        <dbReference type="SAM" id="MobiDB-lite"/>
    </source>
</evidence>
<reference evidence="3 4" key="1">
    <citation type="journal article" date="2018" name="IMA Fungus">
        <title>IMA Genome-F 9: Draft genome sequence of Annulohypoxylon stygium, Aspergillus mulundensis, Berkeleyomyces basicola (syn. Thielaviopsis basicola), Ceratocystis smalleyi, two Cercospora beticola strains, Coleophoma cylindrospora, Fusarium fracticaudum, Phialophora cf. hyalina, and Morchella septimelata.</title>
        <authorList>
            <person name="Wingfield B.D."/>
            <person name="Bills G.F."/>
            <person name="Dong Y."/>
            <person name="Huang W."/>
            <person name="Nel W.J."/>
            <person name="Swalarsk-Parry B.S."/>
            <person name="Vaghefi N."/>
            <person name="Wilken P.M."/>
            <person name="An Z."/>
            <person name="de Beer Z.W."/>
            <person name="De Vos L."/>
            <person name="Chen L."/>
            <person name="Duong T.A."/>
            <person name="Gao Y."/>
            <person name="Hammerbacher A."/>
            <person name="Kikkert J.R."/>
            <person name="Li Y."/>
            <person name="Li H."/>
            <person name="Li K."/>
            <person name="Li Q."/>
            <person name="Liu X."/>
            <person name="Ma X."/>
            <person name="Naidoo K."/>
            <person name="Pethybridge S.J."/>
            <person name="Sun J."/>
            <person name="Steenkamp E.T."/>
            <person name="van der Nest M.A."/>
            <person name="van Wyk S."/>
            <person name="Wingfield M.J."/>
            <person name="Xiong C."/>
            <person name="Yue Q."/>
            <person name="Zhang X."/>
        </authorList>
    </citation>
    <scope>NUCLEOTIDE SEQUENCE [LARGE SCALE GENOMIC DNA]</scope>
    <source>
        <strain evidence="3 4">DSM 5745</strain>
    </source>
</reference>
<dbReference type="GeneID" id="38111506"/>
<dbReference type="RefSeq" id="XP_026608997.1">
    <property type="nucleotide sequence ID" value="XM_026743152.1"/>
</dbReference>
<dbReference type="InterPro" id="IPR011009">
    <property type="entry name" value="Kinase-like_dom_sf"/>
</dbReference>
<dbReference type="InterPro" id="IPR051035">
    <property type="entry name" value="Mito_inheritance_9"/>
</dbReference>
<dbReference type="Gene3D" id="3.90.1200.10">
    <property type="match status" value="1"/>
</dbReference>
<comment type="caution">
    <text evidence="3">The sequence shown here is derived from an EMBL/GenBank/DDBJ whole genome shotgun (WGS) entry which is preliminary data.</text>
</comment>
<organism evidence="3 4">
    <name type="scientific">Aspergillus mulundensis</name>
    <dbReference type="NCBI Taxonomy" id="1810919"/>
    <lineage>
        <taxon>Eukaryota</taxon>
        <taxon>Fungi</taxon>
        <taxon>Dikarya</taxon>
        <taxon>Ascomycota</taxon>
        <taxon>Pezizomycotina</taxon>
        <taxon>Eurotiomycetes</taxon>
        <taxon>Eurotiomycetidae</taxon>
        <taxon>Eurotiales</taxon>
        <taxon>Aspergillaceae</taxon>
        <taxon>Aspergillus</taxon>
        <taxon>Aspergillus subgen. Nidulantes</taxon>
    </lineage>
</organism>
<dbReference type="PANTHER" id="PTHR36091">
    <property type="entry name" value="ALTERED INHERITANCE OF MITOCHONDRIA PROTEIN 9, MITOCHONDRIAL"/>
    <property type="match status" value="1"/>
</dbReference>
<dbReference type="AlphaFoldDB" id="A0A3D8T5L5"/>
<dbReference type="STRING" id="1810919.A0A3D8T5L5"/>
<protein>
    <recommendedName>
        <fullName evidence="2">Aminoglycoside phosphotransferase domain-containing protein</fullName>
    </recommendedName>
</protein>
<proteinExistence type="predicted"/>
<evidence type="ECO:0000313" key="3">
    <source>
        <dbReference type="EMBL" id="RDW93814.1"/>
    </source>
</evidence>
<evidence type="ECO:0000313" key="4">
    <source>
        <dbReference type="Proteomes" id="UP000256690"/>
    </source>
</evidence>
<feature type="compositionally biased region" description="Acidic residues" evidence="1">
    <location>
        <begin position="572"/>
        <end position="582"/>
    </location>
</feature>
<dbReference type="GO" id="GO:0005739">
    <property type="term" value="C:mitochondrion"/>
    <property type="evidence" value="ECO:0007669"/>
    <property type="project" value="TreeGrafter"/>
</dbReference>
<keyword evidence="4" id="KW-1185">Reference proteome</keyword>
<dbReference type="EMBL" id="PVWQ01000001">
    <property type="protein sequence ID" value="RDW93814.1"/>
    <property type="molecule type" value="Genomic_DNA"/>
</dbReference>
<dbReference type="InterPro" id="IPR002575">
    <property type="entry name" value="Aminoglycoside_PTrfase"/>
</dbReference>
<feature type="compositionally biased region" description="Basic and acidic residues" evidence="1">
    <location>
        <begin position="555"/>
        <end position="571"/>
    </location>
</feature>
<dbReference type="OrthoDB" id="2906425at2759"/>
<evidence type="ECO:0000259" key="2">
    <source>
        <dbReference type="Pfam" id="PF01636"/>
    </source>
</evidence>
<dbReference type="PANTHER" id="PTHR36091:SF2">
    <property type="entry name" value="AMINOGLYCOSIDE PHOSPHOTRANSFERASE DOMAIN-CONTAINING PROTEIN"/>
    <property type="match status" value="1"/>
</dbReference>
<dbReference type="SUPFAM" id="SSF56112">
    <property type="entry name" value="Protein kinase-like (PK-like)"/>
    <property type="match status" value="1"/>
</dbReference>
<gene>
    <name evidence="3" type="ORF">DSM5745_01136</name>
</gene>
<name>A0A3D8T5L5_9EURO</name>
<dbReference type="Pfam" id="PF01636">
    <property type="entry name" value="APH"/>
    <property type="match status" value="1"/>
</dbReference>
<feature type="region of interest" description="Disordered" evidence="1">
    <location>
        <begin position="555"/>
        <end position="582"/>
    </location>
</feature>